<accession>A0A1Z4JIR0</accession>
<dbReference type="AlphaFoldDB" id="A0A1Z4JIR0"/>
<evidence type="ECO:0000256" key="1">
    <source>
        <dbReference type="ARBA" id="ARBA00022553"/>
    </source>
</evidence>
<dbReference type="PROSITE" id="PS50110">
    <property type="entry name" value="RESPONSE_REGULATORY"/>
    <property type="match status" value="1"/>
</dbReference>
<dbReference type="InterPro" id="IPR001789">
    <property type="entry name" value="Sig_transdc_resp-reg_receiver"/>
</dbReference>
<reference evidence="8 9" key="1">
    <citation type="submission" date="2017-06" db="EMBL/GenBank/DDBJ databases">
        <title>Genome sequencing of cyanobaciteial culture collection at National Institute for Environmental Studies (NIES).</title>
        <authorList>
            <person name="Hirose Y."/>
            <person name="Shimura Y."/>
            <person name="Fujisawa T."/>
            <person name="Nakamura Y."/>
            <person name="Kawachi M."/>
        </authorList>
    </citation>
    <scope>NUCLEOTIDE SEQUENCE [LARGE SCALE GENOMIC DNA]</scope>
    <source>
        <strain evidence="8 9">NIES-2135</strain>
    </source>
</reference>
<dbReference type="Proteomes" id="UP000217895">
    <property type="component" value="Chromosome"/>
</dbReference>
<dbReference type="EMBL" id="AP018203">
    <property type="protein sequence ID" value="BAY56652.1"/>
    <property type="molecule type" value="Genomic_DNA"/>
</dbReference>
<gene>
    <name evidence="8" type="ORF">NIES2135_34870</name>
</gene>
<name>A0A1Z4JIR0_LEPBY</name>
<dbReference type="GO" id="GO:0006355">
    <property type="term" value="P:regulation of DNA-templated transcription"/>
    <property type="evidence" value="ECO:0007669"/>
    <property type="project" value="InterPro"/>
</dbReference>
<sequence length="229" mass="25548">MSTPATIQQTSVLLVDDDARFRQGLQTLLQFYNTTNDQRFTVVGEAASSQQAVQLAMEQHPMLILLDMELATGDGIATLMELAKLDLRSRILVLSGHQEDEWVFRAMRAGANGYVVKDDLATQLFQAIETVLSDQIYLSPELATRFFQTFRFYNGQASEAKVKLHLTEREQEVLHWLVQGASNEEIAAHLYISVATVKAHLTAIFNKLGVTSRTQAIIKALKMGLVGYS</sequence>
<keyword evidence="1 5" id="KW-0597">Phosphoprotein</keyword>
<feature type="domain" description="HTH luxR-type" evidence="6">
    <location>
        <begin position="159"/>
        <end position="224"/>
    </location>
</feature>
<dbReference type="PRINTS" id="PR00038">
    <property type="entry name" value="HTHLUXR"/>
</dbReference>
<evidence type="ECO:0000259" key="6">
    <source>
        <dbReference type="PROSITE" id="PS50043"/>
    </source>
</evidence>
<evidence type="ECO:0000313" key="8">
    <source>
        <dbReference type="EMBL" id="BAY56652.1"/>
    </source>
</evidence>
<dbReference type="InterPro" id="IPR039420">
    <property type="entry name" value="WalR-like"/>
</dbReference>
<organism evidence="8 9">
    <name type="scientific">Leptolyngbya boryana NIES-2135</name>
    <dbReference type="NCBI Taxonomy" id="1973484"/>
    <lineage>
        <taxon>Bacteria</taxon>
        <taxon>Bacillati</taxon>
        <taxon>Cyanobacteriota</taxon>
        <taxon>Cyanophyceae</taxon>
        <taxon>Leptolyngbyales</taxon>
        <taxon>Leptolyngbyaceae</taxon>
        <taxon>Leptolyngbya group</taxon>
        <taxon>Leptolyngbya</taxon>
    </lineage>
</organism>
<dbReference type="FunFam" id="1.10.10.10:FF:000153">
    <property type="entry name" value="LuxR family transcriptional regulator"/>
    <property type="match status" value="1"/>
</dbReference>
<evidence type="ECO:0000313" key="9">
    <source>
        <dbReference type="Proteomes" id="UP000217895"/>
    </source>
</evidence>
<dbReference type="Pfam" id="PF00072">
    <property type="entry name" value="Response_reg"/>
    <property type="match status" value="1"/>
</dbReference>
<proteinExistence type="predicted"/>
<dbReference type="InterPro" id="IPR058245">
    <property type="entry name" value="NreC/VraR/RcsB-like_REC"/>
</dbReference>
<keyword evidence="4" id="KW-0804">Transcription</keyword>
<evidence type="ECO:0000256" key="5">
    <source>
        <dbReference type="PROSITE-ProRule" id="PRU00169"/>
    </source>
</evidence>
<dbReference type="CDD" id="cd17535">
    <property type="entry name" value="REC_NarL-like"/>
    <property type="match status" value="1"/>
</dbReference>
<dbReference type="PANTHER" id="PTHR43214">
    <property type="entry name" value="TWO-COMPONENT RESPONSE REGULATOR"/>
    <property type="match status" value="1"/>
</dbReference>
<evidence type="ECO:0000256" key="4">
    <source>
        <dbReference type="ARBA" id="ARBA00023163"/>
    </source>
</evidence>
<dbReference type="SMART" id="SM00448">
    <property type="entry name" value="REC"/>
    <property type="match status" value="1"/>
</dbReference>
<dbReference type="SMART" id="SM00421">
    <property type="entry name" value="HTH_LUXR"/>
    <property type="match status" value="1"/>
</dbReference>
<evidence type="ECO:0000256" key="3">
    <source>
        <dbReference type="ARBA" id="ARBA00023125"/>
    </source>
</evidence>
<dbReference type="PROSITE" id="PS50043">
    <property type="entry name" value="HTH_LUXR_2"/>
    <property type="match status" value="1"/>
</dbReference>
<protein>
    <submittedName>
        <fullName evidence="8">Two-component LuxR family transcriptional regulator</fullName>
    </submittedName>
</protein>
<keyword evidence="9" id="KW-1185">Reference proteome</keyword>
<dbReference type="SUPFAM" id="SSF52172">
    <property type="entry name" value="CheY-like"/>
    <property type="match status" value="1"/>
</dbReference>
<dbReference type="InterPro" id="IPR000792">
    <property type="entry name" value="Tscrpt_reg_LuxR_C"/>
</dbReference>
<dbReference type="Pfam" id="PF00196">
    <property type="entry name" value="GerE"/>
    <property type="match status" value="1"/>
</dbReference>
<evidence type="ECO:0000256" key="2">
    <source>
        <dbReference type="ARBA" id="ARBA00023015"/>
    </source>
</evidence>
<keyword evidence="3" id="KW-0238">DNA-binding</keyword>
<dbReference type="PROSITE" id="PS00622">
    <property type="entry name" value="HTH_LUXR_1"/>
    <property type="match status" value="1"/>
</dbReference>
<dbReference type="GO" id="GO:0003677">
    <property type="term" value="F:DNA binding"/>
    <property type="evidence" value="ECO:0007669"/>
    <property type="project" value="UniProtKB-KW"/>
</dbReference>
<feature type="domain" description="Response regulatory" evidence="7">
    <location>
        <begin position="11"/>
        <end position="132"/>
    </location>
</feature>
<keyword evidence="2" id="KW-0805">Transcription regulation</keyword>
<dbReference type="InterPro" id="IPR011006">
    <property type="entry name" value="CheY-like_superfamily"/>
</dbReference>
<evidence type="ECO:0000259" key="7">
    <source>
        <dbReference type="PROSITE" id="PS50110"/>
    </source>
</evidence>
<feature type="modified residue" description="4-aspartylphosphate" evidence="5">
    <location>
        <position position="67"/>
    </location>
</feature>
<dbReference type="GO" id="GO:0000160">
    <property type="term" value="P:phosphorelay signal transduction system"/>
    <property type="evidence" value="ECO:0007669"/>
    <property type="project" value="InterPro"/>
</dbReference>
<dbReference type="CDD" id="cd06170">
    <property type="entry name" value="LuxR_C_like"/>
    <property type="match status" value="1"/>
</dbReference>
<dbReference type="Gene3D" id="3.40.50.2300">
    <property type="match status" value="1"/>
</dbReference>